<gene>
    <name evidence="1" type="ORF">LITE_LOCUS11912</name>
</gene>
<keyword evidence="2" id="KW-1185">Reference proteome</keyword>
<evidence type="ECO:0000313" key="2">
    <source>
        <dbReference type="Proteomes" id="UP001154282"/>
    </source>
</evidence>
<protein>
    <submittedName>
        <fullName evidence="1">Uncharacterized protein</fullName>
    </submittedName>
</protein>
<dbReference type="AlphaFoldDB" id="A0AAV0J076"/>
<evidence type="ECO:0000313" key="1">
    <source>
        <dbReference type="EMBL" id="CAI0403128.1"/>
    </source>
</evidence>
<dbReference type="EMBL" id="CAMGYJ010000004">
    <property type="protein sequence ID" value="CAI0403128.1"/>
    <property type="molecule type" value="Genomic_DNA"/>
</dbReference>
<organism evidence="1 2">
    <name type="scientific">Linum tenue</name>
    <dbReference type="NCBI Taxonomy" id="586396"/>
    <lineage>
        <taxon>Eukaryota</taxon>
        <taxon>Viridiplantae</taxon>
        <taxon>Streptophyta</taxon>
        <taxon>Embryophyta</taxon>
        <taxon>Tracheophyta</taxon>
        <taxon>Spermatophyta</taxon>
        <taxon>Magnoliopsida</taxon>
        <taxon>eudicotyledons</taxon>
        <taxon>Gunneridae</taxon>
        <taxon>Pentapetalae</taxon>
        <taxon>rosids</taxon>
        <taxon>fabids</taxon>
        <taxon>Malpighiales</taxon>
        <taxon>Linaceae</taxon>
        <taxon>Linum</taxon>
    </lineage>
</organism>
<sequence length="335" mass="37376">MVCKEWKSLISHPIRFNRRFVSHHQSRNRQPVLLVHSDDPQAIISSFIPMANPFTQSSFEVIDSYKDMVLCGFADVGPAGCDGGFYRELYRTYFICNPFTKQWVALPLAPELPIDCGHFFTRFSHVLFCQAISGTFAMASAKVDEVPVALRALKAVISDELSEVVEPIIQLQHVPDLVVRAVVFYQRQLLQKLQLLDSGIVANDVQLVSRFLGIDRGSVAFKSECNEVSHFLIDYHHDDATYRAMSVYRVHLMQAMRGCKTEVGASDKQLSGTAAQTIQDLLSQLHFRMLLLMLLLMLKNAHPGASVDGVRNPILTQNASLNVAVAGSVNLNGLE</sequence>
<dbReference type="Proteomes" id="UP001154282">
    <property type="component" value="Unassembled WGS sequence"/>
</dbReference>
<proteinExistence type="predicted"/>
<reference evidence="1" key="1">
    <citation type="submission" date="2022-08" db="EMBL/GenBank/DDBJ databases">
        <authorList>
            <person name="Gutierrez-Valencia J."/>
        </authorList>
    </citation>
    <scope>NUCLEOTIDE SEQUENCE</scope>
</reference>
<comment type="caution">
    <text evidence="1">The sequence shown here is derived from an EMBL/GenBank/DDBJ whole genome shotgun (WGS) entry which is preliminary data.</text>
</comment>
<accession>A0AAV0J076</accession>
<name>A0AAV0J076_9ROSI</name>